<reference evidence="2 3" key="1">
    <citation type="submission" date="2024-01" db="EMBL/GenBank/DDBJ databases">
        <title>Novel lytic viruses for Xanthomonas sp. and Stenotrophomonas maltophilia.</title>
        <authorList>
            <person name="Petrzik K."/>
            <person name="Brazdova S."/>
            <person name="Sovova L."/>
            <person name="Neoralova M."/>
        </authorList>
    </citation>
    <scope>NUCLEOTIDE SEQUENCE [LARGE SCALE GENOMIC DNA]</scope>
</reference>
<evidence type="ECO:0000313" key="2">
    <source>
        <dbReference type="EMBL" id="WWO60371.1"/>
    </source>
</evidence>
<protein>
    <submittedName>
        <fullName evidence="2">Baseplate protein</fullName>
    </submittedName>
</protein>
<evidence type="ECO:0000256" key="1">
    <source>
        <dbReference type="SAM" id="MobiDB-lite"/>
    </source>
</evidence>
<name>A0ABZ2GUV2_9CAUD</name>
<accession>A0ABZ2GUV2</accession>
<dbReference type="Proteomes" id="UP001362383">
    <property type="component" value="Segment"/>
</dbReference>
<organism evidence="2 3">
    <name type="scientific">Stenotrophomonas phage SB2</name>
    <dbReference type="NCBI Taxonomy" id="3117468"/>
    <lineage>
        <taxon>Viruses</taxon>
        <taxon>Duplodnaviria</taxon>
        <taxon>Heunggongvirae</taxon>
        <taxon>Uroviricota</taxon>
        <taxon>Caudoviricetes</taxon>
        <taxon>Autographivirales</taxon>
        <taxon>Autonotataviridae</taxon>
        <taxon>Gujervirinae</taxon>
        <taxon>Ponderosavirus</taxon>
        <taxon>Ponderosavirus SB2</taxon>
    </lineage>
</organism>
<keyword evidence="3" id="KW-1185">Reference proteome</keyword>
<evidence type="ECO:0000313" key="3">
    <source>
        <dbReference type="Proteomes" id="UP001362383"/>
    </source>
</evidence>
<dbReference type="EMBL" id="PP079416">
    <property type="protein sequence ID" value="WWO60371.1"/>
    <property type="molecule type" value="Genomic_DNA"/>
</dbReference>
<feature type="region of interest" description="Disordered" evidence="1">
    <location>
        <begin position="229"/>
        <end position="249"/>
    </location>
</feature>
<proteinExistence type="predicted"/>
<sequence length="315" mass="34787">MSLSIVNSVYGLYRTEILRADGTVRWDSGFKPNLITDWGLNQLGYSTGDFVHSCFVGTGTTAPVPTDNKLQAQVMSANNSSQKTSTFGKQIATAPYYSWVQSVWTFDAATANVTLGEMGTGSSGTSLVTRSLMKDADGNPTTITLLIGEVLRVTHVLRNYFDMGDNAGSFEIDGVTYNYSARGVNFRSTGEWQIRGGWAYPDIVSCCTIPADAVWENVGTLDQKTSKSYTDRKIISPSQTPRPPNPSPGITRWVVQFGVNDANYPLGIRYFEMQHTQNNYRDGVSYGILLDKAIPKTNKHQLTLTLDMIYKRHTP</sequence>